<proteinExistence type="predicted"/>
<dbReference type="PANTHER" id="PTHR48248">
    <property type="entry name" value="UVR DOMAIN-CONTAINING PROTEIN"/>
    <property type="match status" value="1"/>
</dbReference>
<evidence type="ECO:0000313" key="2">
    <source>
        <dbReference type="EMBL" id="KAK9042636.1"/>
    </source>
</evidence>
<dbReference type="PANTHER" id="PTHR48248:SF5">
    <property type="entry name" value="UVR DOMAIN-CONTAINING PROTEIN"/>
    <property type="match status" value="1"/>
</dbReference>
<evidence type="ECO:0000256" key="1">
    <source>
        <dbReference type="SAM" id="Coils"/>
    </source>
</evidence>
<dbReference type="Proteomes" id="UP001396334">
    <property type="component" value="Unassembled WGS sequence"/>
</dbReference>
<dbReference type="EMBL" id="JBBPBN010000004">
    <property type="protein sequence ID" value="KAK9042636.1"/>
    <property type="molecule type" value="Genomic_DNA"/>
</dbReference>
<accession>A0ABR2TZC6</accession>
<reference evidence="2 3" key="1">
    <citation type="journal article" date="2024" name="G3 (Bethesda)">
        <title>Genome assembly of Hibiscus sabdariffa L. provides insights into metabolisms of medicinal natural products.</title>
        <authorList>
            <person name="Kim T."/>
        </authorList>
    </citation>
    <scope>NUCLEOTIDE SEQUENCE [LARGE SCALE GENOMIC DNA]</scope>
    <source>
        <strain evidence="2">TK-2024</strain>
        <tissue evidence="2">Old leaves</tissue>
    </source>
</reference>
<keyword evidence="3" id="KW-1185">Reference proteome</keyword>
<feature type="coiled-coil region" evidence="1">
    <location>
        <begin position="30"/>
        <end position="78"/>
    </location>
</feature>
<sequence>MGGRGATATAGVKLLFLQRRGKTWRKRRGNQKKVAKIMRLKAEMKEISEEQRSIKEQQRQVKEKFQAVESECKKLGQEAILVMQQCGCTKLRLALMFQILKARENNDFAKAAHLTHALRELMAQQNYNQASVGTSDK</sequence>
<evidence type="ECO:0000313" key="3">
    <source>
        <dbReference type="Proteomes" id="UP001396334"/>
    </source>
</evidence>
<gene>
    <name evidence="2" type="ORF">V6N11_017703</name>
</gene>
<name>A0ABR2TZC6_9ROSI</name>
<keyword evidence="1" id="KW-0175">Coiled coil</keyword>
<comment type="caution">
    <text evidence="2">The sequence shown here is derived from an EMBL/GenBank/DDBJ whole genome shotgun (WGS) entry which is preliminary data.</text>
</comment>
<organism evidence="2 3">
    <name type="scientific">Hibiscus sabdariffa</name>
    <name type="common">roselle</name>
    <dbReference type="NCBI Taxonomy" id="183260"/>
    <lineage>
        <taxon>Eukaryota</taxon>
        <taxon>Viridiplantae</taxon>
        <taxon>Streptophyta</taxon>
        <taxon>Embryophyta</taxon>
        <taxon>Tracheophyta</taxon>
        <taxon>Spermatophyta</taxon>
        <taxon>Magnoliopsida</taxon>
        <taxon>eudicotyledons</taxon>
        <taxon>Gunneridae</taxon>
        <taxon>Pentapetalae</taxon>
        <taxon>rosids</taxon>
        <taxon>malvids</taxon>
        <taxon>Malvales</taxon>
        <taxon>Malvaceae</taxon>
        <taxon>Malvoideae</taxon>
        <taxon>Hibiscus</taxon>
    </lineage>
</organism>
<protein>
    <submittedName>
        <fullName evidence="2">Uncharacterized protein</fullName>
    </submittedName>
</protein>